<keyword evidence="11" id="KW-0413">Isomerase</keyword>
<comment type="catalytic activity">
    <reaction evidence="12 15">
        <text>Couples ATP hydrolysis with the unwinding of duplex DNA by translocating in the 3'-5' direction.</text>
        <dbReference type="EC" id="5.6.2.4"/>
    </reaction>
</comment>
<feature type="domain" description="Helicase C-terminal" evidence="18">
    <location>
        <begin position="454"/>
        <end position="614"/>
    </location>
</feature>
<dbReference type="PROSITE" id="PS51192">
    <property type="entry name" value="HELICASE_ATP_BIND_1"/>
    <property type="match status" value="1"/>
</dbReference>
<dbReference type="InterPro" id="IPR047112">
    <property type="entry name" value="RecG/Mfd"/>
</dbReference>
<evidence type="ECO:0000256" key="3">
    <source>
        <dbReference type="ARBA" id="ARBA00022741"/>
    </source>
</evidence>
<evidence type="ECO:0000313" key="20">
    <source>
        <dbReference type="Proteomes" id="UP001466331"/>
    </source>
</evidence>
<dbReference type="InterPro" id="IPR012340">
    <property type="entry name" value="NA-bd_OB-fold"/>
</dbReference>
<dbReference type="InterPro" id="IPR045562">
    <property type="entry name" value="RecG_dom3_C"/>
</dbReference>
<keyword evidence="20" id="KW-1185">Reference proteome</keyword>
<dbReference type="NCBIfam" id="NF008168">
    <property type="entry name" value="PRK10917.2-2"/>
    <property type="match status" value="1"/>
</dbReference>
<comment type="function">
    <text evidence="15">Plays a critical role in recombination and DNA repair. Helps process Holliday junction intermediates to mature products by catalyzing branch migration. Has replication fork regression activity, unwinds stalled or blocked replication forks to make a HJ that can be resolved. Has a DNA unwinding activity characteristic of a DNA helicase with 3'-5' polarity.</text>
</comment>
<evidence type="ECO:0000256" key="2">
    <source>
        <dbReference type="ARBA" id="ARBA00017846"/>
    </source>
</evidence>
<dbReference type="GO" id="GO:0003678">
    <property type="term" value="F:DNA helicase activity"/>
    <property type="evidence" value="ECO:0007669"/>
    <property type="project" value="UniProtKB-EC"/>
</dbReference>
<evidence type="ECO:0000256" key="12">
    <source>
        <dbReference type="ARBA" id="ARBA00034617"/>
    </source>
</evidence>
<keyword evidence="4 15" id="KW-0227">DNA damage</keyword>
<keyword evidence="6 15" id="KW-0347">Helicase</keyword>
<evidence type="ECO:0000259" key="18">
    <source>
        <dbReference type="PROSITE" id="PS51194"/>
    </source>
</evidence>
<dbReference type="InterPro" id="IPR004609">
    <property type="entry name" value="ATP-dep_DNA_helicase_RecG"/>
</dbReference>
<evidence type="ECO:0000256" key="5">
    <source>
        <dbReference type="ARBA" id="ARBA00022801"/>
    </source>
</evidence>
<evidence type="ECO:0000313" key="19">
    <source>
        <dbReference type="EMBL" id="MEM5948590.1"/>
    </source>
</evidence>
<dbReference type="EC" id="5.6.2.4" evidence="13 15"/>
<dbReference type="SUPFAM" id="SSF50249">
    <property type="entry name" value="Nucleic acid-binding proteins"/>
    <property type="match status" value="1"/>
</dbReference>
<evidence type="ECO:0000256" key="1">
    <source>
        <dbReference type="ARBA" id="ARBA00007504"/>
    </source>
</evidence>
<dbReference type="NCBIfam" id="NF008165">
    <property type="entry name" value="PRK10917.1-3"/>
    <property type="match status" value="1"/>
</dbReference>
<dbReference type="SUPFAM" id="SSF52540">
    <property type="entry name" value="P-loop containing nucleoside triphosphate hydrolases"/>
    <property type="match status" value="2"/>
</dbReference>
<proteinExistence type="inferred from homology"/>
<feature type="coiled-coil region" evidence="16">
    <location>
        <begin position="480"/>
        <end position="507"/>
    </location>
</feature>
<keyword evidence="8" id="KW-0238">DNA-binding</keyword>
<dbReference type="Pfam" id="PF00271">
    <property type="entry name" value="Helicase_C"/>
    <property type="match status" value="1"/>
</dbReference>
<feature type="domain" description="Helicase ATP-binding" evidence="17">
    <location>
        <begin position="274"/>
        <end position="435"/>
    </location>
</feature>
<dbReference type="CDD" id="cd04488">
    <property type="entry name" value="RecG_wedge_OBF"/>
    <property type="match status" value="1"/>
</dbReference>
<evidence type="ECO:0000256" key="7">
    <source>
        <dbReference type="ARBA" id="ARBA00022840"/>
    </source>
</evidence>
<dbReference type="Pfam" id="PF00270">
    <property type="entry name" value="DEAD"/>
    <property type="match status" value="1"/>
</dbReference>
<evidence type="ECO:0000256" key="6">
    <source>
        <dbReference type="ARBA" id="ARBA00022806"/>
    </source>
</evidence>
<reference evidence="19 20" key="1">
    <citation type="submission" date="2024-03" db="EMBL/GenBank/DDBJ databases">
        <title>Ignisphaera cupida sp. nov., a hyperthermophilic hydrolytic archaeon from a hot spring of Kamchatka, and proposal of Ignisphaeraceae fam. nov.</title>
        <authorList>
            <person name="Podosokorskaya O.A."/>
            <person name="Elcheninov A.G."/>
            <person name="Maltseva A.I."/>
            <person name="Zayulina K.S."/>
            <person name="Novikov A."/>
            <person name="Merkel A.Y."/>
        </authorList>
    </citation>
    <scope>NUCLEOTIDE SEQUENCE [LARGE SCALE GENOMIC DNA]</scope>
    <source>
        <strain evidence="19 20">38H-sp</strain>
    </source>
</reference>
<dbReference type="PANTHER" id="PTHR47964">
    <property type="entry name" value="ATP-DEPENDENT DNA HELICASE HOMOLOG RECG, CHLOROPLASTIC"/>
    <property type="match status" value="1"/>
</dbReference>
<dbReference type="InterPro" id="IPR014001">
    <property type="entry name" value="Helicase_ATP-bd"/>
</dbReference>
<evidence type="ECO:0000259" key="17">
    <source>
        <dbReference type="PROSITE" id="PS51192"/>
    </source>
</evidence>
<keyword evidence="3 15" id="KW-0547">Nucleotide-binding</keyword>
<comment type="catalytic activity">
    <reaction evidence="14 15">
        <text>ATP + H2O = ADP + phosphate + H(+)</text>
        <dbReference type="Rhea" id="RHEA:13065"/>
        <dbReference type="ChEBI" id="CHEBI:15377"/>
        <dbReference type="ChEBI" id="CHEBI:15378"/>
        <dbReference type="ChEBI" id="CHEBI:30616"/>
        <dbReference type="ChEBI" id="CHEBI:43474"/>
        <dbReference type="ChEBI" id="CHEBI:456216"/>
        <dbReference type="EC" id="5.6.2.4"/>
    </reaction>
</comment>
<evidence type="ECO:0000256" key="13">
    <source>
        <dbReference type="ARBA" id="ARBA00034808"/>
    </source>
</evidence>
<dbReference type="EMBL" id="JBCHKQ010000004">
    <property type="protein sequence ID" value="MEM5948590.1"/>
    <property type="molecule type" value="Genomic_DNA"/>
</dbReference>
<accession>A0ABU9UD52</accession>
<dbReference type="InterPro" id="IPR001650">
    <property type="entry name" value="Helicase_C-like"/>
</dbReference>
<dbReference type="SMART" id="SM00490">
    <property type="entry name" value="HELICc"/>
    <property type="match status" value="1"/>
</dbReference>
<dbReference type="Pfam" id="PF19833">
    <property type="entry name" value="RecG_dom3_C"/>
    <property type="match status" value="1"/>
</dbReference>
<sequence length="683" mass="76994">MLIEELSASINTLPDIGYKRIAELRQMGIDSIRSLLMHIPRDYIDLSKHLSLAEAHMGRFANTICVIKAKDYIGQGRKKILRIFVDDDTENAVLVCFGRNFLDKAFDIGDKVFVNGFFEYKYGRLQSTSFSIEKYTDKSDSYGKIIPVYSVKGKISQKLMRKLIKEAIKRYLPMLDEPLPDKLIADNNLMPIREAVQEIHFPTSIDNIKKAKRRFAYQELFALQLMLMRNSIKRKKSYQSYAVFDTELRDKIEKSIGFALTVDQKKVLEEIFKDTINPIPMARLLQGDVGSGKTLVALLASVPYIEAGFQVAMMVPTELLALQHAENAANLLGKYGIRIGLLTGSQKTASRKTLLAAISSCEVDLIIGTHSLFGNDVRYKNLRLIIIDEQHKFGVAQRAKLLEKASNPDILLMSATPIPRTMALTLYGDMDISTIKTMPPGRKPVITRLAVHGKEEKIYAWVENELKKGNKAYFVYPMIEDKDETELKSAEKMYEELKKRYKNYKVALLHSKTAEEQKKAIIQGFSHGDISVLVATSVIEVGVNVPNATCMVIEHAERFGLATLHQLRGRVGRSDKQAYTFLLYSSNLTEDAKARLMTLRNNTDGFLIAEEDLKIRGPGDILEGTVQAGKLRLLFSNPIEDKALLEKTHSDAARLLKADIALLRPEHTYLNRLINIVSGDIAI</sequence>
<dbReference type="RefSeq" id="WP_420070041.1">
    <property type="nucleotide sequence ID" value="NZ_JBCHKQ010000004.1"/>
</dbReference>
<organism evidence="19 20">
    <name type="scientific">Rarispira pelagica</name>
    <dbReference type="NCBI Taxonomy" id="3141764"/>
    <lineage>
        <taxon>Bacteria</taxon>
        <taxon>Pseudomonadati</taxon>
        <taxon>Spirochaetota</taxon>
        <taxon>Spirochaetia</taxon>
        <taxon>Winmispirales</taxon>
        <taxon>Winmispiraceae</taxon>
        <taxon>Rarispira</taxon>
    </lineage>
</organism>
<dbReference type="Gene3D" id="2.40.50.140">
    <property type="entry name" value="Nucleic acid-binding proteins"/>
    <property type="match status" value="1"/>
</dbReference>
<comment type="caution">
    <text evidence="19">The sequence shown here is derived from an EMBL/GenBank/DDBJ whole genome shotgun (WGS) entry which is preliminary data.</text>
</comment>
<evidence type="ECO:0000256" key="14">
    <source>
        <dbReference type="ARBA" id="ARBA00048988"/>
    </source>
</evidence>
<dbReference type="InterPro" id="IPR027417">
    <property type="entry name" value="P-loop_NTPase"/>
</dbReference>
<dbReference type="PANTHER" id="PTHR47964:SF1">
    <property type="entry name" value="ATP-DEPENDENT DNA HELICASE HOMOLOG RECG, CHLOROPLASTIC"/>
    <property type="match status" value="1"/>
</dbReference>
<dbReference type="NCBIfam" id="TIGR00643">
    <property type="entry name" value="recG"/>
    <property type="match status" value="1"/>
</dbReference>
<evidence type="ECO:0000256" key="4">
    <source>
        <dbReference type="ARBA" id="ARBA00022763"/>
    </source>
</evidence>
<dbReference type="InterPro" id="IPR033454">
    <property type="entry name" value="RecG_wedge"/>
</dbReference>
<keyword evidence="16" id="KW-0175">Coiled coil</keyword>
<evidence type="ECO:0000256" key="11">
    <source>
        <dbReference type="ARBA" id="ARBA00023235"/>
    </source>
</evidence>
<dbReference type="SMART" id="SM00487">
    <property type="entry name" value="DEXDc"/>
    <property type="match status" value="1"/>
</dbReference>
<evidence type="ECO:0000256" key="9">
    <source>
        <dbReference type="ARBA" id="ARBA00023172"/>
    </source>
</evidence>
<dbReference type="Proteomes" id="UP001466331">
    <property type="component" value="Unassembled WGS sequence"/>
</dbReference>
<evidence type="ECO:0000256" key="16">
    <source>
        <dbReference type="SAM" id="Coils"/>
    </source>
</evidence>
<dbReference type="Gene3D" id="3.40.50.300">
    <property type="entry name" value="P-loop containing nucleotide triphosphate hydrolases"/>
    <property type="match status" value="2"/>
</dbReference>
<evidence type="ECO:0000256" key="8">
    <source>
        <dbReference type="ARBA" id="ARBA00023125"/>
    </source>
</evidence>
<dbReference type="InterPro" id="IPR011545">
    <property type="entry name" value="DEAD/DEAH_box_helicase_dom"/>
</dbReference>
<dbReference type="PROSITE" id="PS51194">
    <property type="entry name" value="HELICASE_CTER"/>
    <property type="match status" value="1"/>
</dbReference>
<dbReference type="GO" id="GO:0016787">
    <property type="term" value="F:hydrolase activity"/>
    <property type="evidence" value="ECO:0007669"/>
    <property type="project" value="UniProtKB-KW"/>
</dbReference>
<keyword evidence="10 15" id="KW-0234">DNA repair</keyword>
<keyword evidence="9 15" id="KW-0233">DNA recombination</keyword>
<dbReference type="Pfam" id="PF17191">
    <property type="entry name" value="RecG_wedge"/>
    <property type="match status" value="1"/>
</dbReference>
<gene>
    <name evidence="19" type="primary">recG</name>
    <name evidence="19" type="ORF">WKV44_08540</name>
</gene>
<evidence type="ECO:0000256" key="15">
    <source>
        <dbReference type="RuleBase" id="RU363016"/>
    </source>
</evidence>
<dbReference type="CDD" id="cd17992">
    <property type="entry name" value="DEXHc_RecG"/>
    <property type="match status" value="1"/>
</dbReference>
<keyword evidence="5 15" id="KW-0378">Hydrolase</keyword>
<evidence type="ECO:0000256" key="10">
    <source>
        <dbReference type="ARBA" id="ARBA00023204"/>
    </source>
</evidence>
<comment type="similarity">
    <text evidence="1 15">Belongs to the helicase family. RecG subfamily.</text>
</comment>
<name>A0ABU9UD52_9SPIR</name>
<keyword evidence="7 15" id="KW-0067">ATP-binding</keyword>
<protein>
    <recommendedName>
        <fullName evidence="2 15">ATP-dependent DNA helicase RecG</fullName>
        <ecNumber evidence="13 15">5.6.2.4</ecNumber>
    </recommendedName>
</protein>